<evidence type="ECO:0000256" key="4">
    <source>
        <dbReference type="ARBA" id="ARBA00023478"/>
    </source>
</evidence>
<dbReference type="InterPro" id="IPR036322">
    <property type="entry name" value="WD40_repeat_dom_sf"/>
</dbReference>
<dbReference type="SMART" id="SM00320">
    <property type="entry name" value="WD40"/>
    <property type="match status" value="7"/>
</dbReference>
<feature type="non-terminal residue" evidence="6">
    <location>
        <position position="1"/>
    </location>
</feature>
<name>N6UN17_DENPD</name>
<dbReference type="InterPro" id="IPR019775">
    <property type="entry name" value="WD40_repeat_CS"/>
</dbReference>
<evidence type="ECO:0000256" key="2">
    <source>
        <dbReference type="ARBA" id="ARBA00022574"/>
    </source>
</evidence>
<dbReference type="InterPro" id="IPR050505">
    <property type="entry name" value="WDR55/POC1"/>
</dbReference>
<feature type="compositionally biased region" description="Acidic residues" evidence="5">
    <location>
        <begin position="28"/>
        <end position="54"/>
    </location>
</feature>
<dbReference type="OrthoDB" id="6288097at2759"/>
<evidence type="ECO:0000256" key="5">
    <source>
        <dbReference type="SAM" id="MobiDB-lite"/>
    </source>
</evidence>
<feature type="region of interest" description="Disordered" evidence="5">
    <location>
        <begin position="1"/>
        <end position="55"/>
    </location>
</feature>
<feature type="region of interest" description="Disordered" evidence="5">
    <location>
        <begin position="470"/>
        <end position="498"/>
    </location>
</feature>
<dbReference type="InterPro" id="IPR015943">
    <property type="entry name" value="WD40/YVTN_repeat-like_dom_sf"/>
</dbReference>
<dbReference type="PROSITE" id="PS50082">
    <property type="entry name" value="WD_REPEATS_2"/>
    <property type="match status" value="3"/>
</dbReference>
<dbReference type="PANTHER" id="PTHR44019">
    <property type="entry name" value="WD REPEAT-CONTAINING PROTEIN 55"/>
    <property type="match status" value="1"/>
</dbReference>
<keyword evidence="2" id="KW-0853">WD repeat</keyword>
<dbReference type="InterPro" id="IPR001680">
    <property type="entry name" value="WD40_rpt"/>
</dbReference>
<gene>
    <name evidence="6" type="ORF">YQE_03471</name>
</gene>
<evidence type="ECO:0000256" key="3">
    <source>
        <dbReference type="ARBA" id="ARBA00022737"/>
    </source>
</evidence>
<dbReference type="InterPro" id="IPR026806">
    <property type="entry name" value="CDV3"/>
</dbReference>
<dbReference type="PROSITE" id="PS00678">
    <property type="entry name" value="WD_REPEATS_1"/>
    <property type="match status" value="1"/>
</dbReference>
<evidence type="ECO:0000313" key="6">
    <source>
        <dbReference type="EMBL" id="ENN80112.1"/>
    </source>
</evidence>
<protein>
    <recommendedName>
        <fullName evidence="4">WD repeat-containing protein 55 homolog</fullName>
    </recommendedName>
</protein>
<comment type="similarity">
    <text evidence="1">Belongs to the WD repeat WDR55 family.</text>
</comment>
<feature type="region of interest" description="Disordered" evidence="5">
    <location>
        <begin position="511"/>
        <end position="675"/>
    </location>
</feature>
<dbReference type="Gene3D" id="2.130.10.10">
    <property type="entry name" value="YVTN repeat-like/Quinoprotein amine dehydrogenase"/>
    <property type="match status" value="2"/>
</dbReference>
<dbReference type="OMA" id="NDSIIYV"/>
<keyword evidence="3" id="KW-0677">Repeat</keyword>
<dbReference type="PROSITE" id="PS50294">
    <property type="entry name" value="WD_REPEATS_REGION"/>
    <property type="match status" value="1"/>
</dbReference>
<feature type="compositionally biased region" description="Basic and acidic residues" evidence="5">
    <location>
        <begin position="625"/>
        <end position="634"/>
    </location>
</feature>
<sequence>MCKTKGLDISEASDMELEPSSDSSMESSDSEVEISEAENEAAETVQEEEEESEDEVIKAIKRECERKNDHPPVINCEDFITDISFHPGSDILAVANIVGDVMFYKYSNEENSLQNTLELHTKACRDIEFSLDGERLFSTSKDRTIMLSDVETGKLIKFYEDAHEVPVYSLTVIDENVFATGDDDGTVKLWDTRQNDRPIYKTKRNDDYISDMVTNESRKYLLCSSGDGSLTTIDLEKRAIYMQSEDHDDELTCLGLFRTETKLLAGSGKGKLYLYNWDEFGLFSDAFPGPKAAINALIPITENIVVTAGEDGNLRATHLFPHRHLGIVGQHDISVECVDICNNGTFIASSGHNNEIKFWNVQYFETIEKVSQKHKKHERKKELANNLPSSKDLAELPVVAYARIHIFSMIKTRTTDQFTSHVKQVKQHQFVIGFRVIVQDDFFAKKDRKKKTSKKFTTTEEVAKKLEDTAKKTEKQKKERVPESEEDRTPGHDQDEWKEFEEEKKDYTGLKIGHLSSNPNQENHSVNPEAGSGDQTDGGDNGAEADRKPGPWKRHSDGVVEEAAPVPRPEQPKEAPSEGPTKYRPPGMRHQAQHGNSAPSRLRHHKGVAPDIHNEDYFPTLSKSGDNKKTRGEGSFEVVQQHRSSSHRQQMEHSRGSSGPQLNLGNRYNTLSNDS</sequence>
<dbReference type="SUPFAM" id="SSF50978">
    <property type="entry name" value="WD40 repeat-like"/>
    <property type="match status" value="1"/>
</dbReference>
<dbReference type="Pfam" id="PF24796">
    <property type="entry name" value="WDR55"/>
    <property type="match status" value="1"/>
</dbReference>
<feature type="compositionally biased region" description="Polar residues" evidence="5">
    <location>
        <begin position="656"/>
        <end position="675"/>
    </location>
</feature>
<dbReference type="Pfam" id="PF15359">
    <property type="entry name" value="CDV3"/>
    <property type="match status" value="1"/>
</dbReference>
<feature type="compositionally biased region" description="Basic and acidic residues" evidence="5">
    <location>
        <begin position="544"/>
        <end position="558"/>
    </location>
</feature>
<evidence type="ECO:0000256" key="1">
    <source>
        <dbReference type="ARBA" id="ARBA00007625"/>
    </source>
</evidence>
<organism evidence="6">
    <name type="scientific">Dendroctonus ponderosae</name>
    <name type="common">Mountain pine beetle</name>
    <dbReference type="NCBI Taxonomy" id="77166"/>
    <lineage>
        <taxon>Eukaryota</taxon>
        <taxon>Metazoa</taxon>
        <taxon>Ecdysozoa</taxon>
        <taxon>Arthropoda</taxon>
        <taxon>Hexapoda</taxon>
        <taxon>Insecta</taxon>
        <taxon>Pterygota</taxon>
        <taxon>Neoptera</taxon>
        <taxon>Endopterygota</taxon>
        <taxon>Coleoptera</taxon>
        <taxon>Polyphaga</taxon>
        <taxon>Cucujiformia</taxon>
        <taxon>Curculionidae</taxon>
        <taxon>Scolytinae</taxon>
        <taxon>Dendroctonus</taxon>
    </lineage>
</organism>
<reference evidence="6" key="1">
    <citation type="journal article" date="2013" name="Genome Biol.">
        <title>Draft genome of the mountain pine beetle, Dendroctonus ponderosae Hopkins, a major forest pest.</title>
        <authorList>
            <person name="Keeling C.I."/>
            <person name="Yuen M.M."/>
            <person name="Liao N.Y."/>
            <person name="Docking T.R."/>
            <person name="Chan S.K."/>
            <person name="Taylor G.A."/>
            <person name="Palmquist D.L."/>
            <person name="Jackman S.D."/>
            <person name="Nguyen A."/>
            <person name="Li M."/>
            <person name="Henderson H."/>
            <person name="Janes J.K."/>
            <person name="Zhao Y."/>
            <person name="Pandoh P."/>
            <person name="Moore R."/>
            <person name="Sperling F.A."/>
            <person name="Huber D.P."/>
            <person name="Birol I."/>
            <person name="Jones S.J."/>
            <person name="Bohlmann J."/>
        </authorList>
    </citation>
    <scope>NUCLEOTIDE SEQUENCE</scope>
</reference>
<dbReference type="HOGENOM" id="CLU_407274_0_0_1"/>
<dbReference type="PANTHER" id="PTHR44019:SF20">
    <property type="entry name" value="WD REPEAT-CONTAINING PROTEIN 55"/>
    <property type="match status" value="1"/>
</dbReference>
<accession>N6UN17</accession>
<proteinExistence type="inferred from homology"/>
<feature type="compositionally biased region" description="Polar residues" evidence="5">
    <location>
        <begin position="515"/>
        <end position="526"/>
    </location>
</feature>
<dbReference type="EMBL" id="KB740600">
    <property type="protein sequence ID" value="ENN80112.1"/>
    <property type="molecule type" value="Genomic_DNA"/>
</dbReference>
<dbReference type="AlphaFoldDB" id="N6UN17"/>